<reference evidence="2" key="1">
    <citation type="submission" date="2024-07" db="EMBL/GenBank/DDBJ databases">
        <title>Two chromosome-level genome assemblies of Korean endemic species Abeliophyllum distichum and Forsythia ovata (Oleaceae).</title>
        <authorList>
            <person name="Jang H."/>
        </authorList>
    </citation>
    <scope>NUCLEOTIDE SEQUENCE [LARGE SCALE GENOMIC DNA]</scope>
</reference>
<accession>A0ABD1W839</accession>
<keyword evidence="2" id="KW-1185">Reference proteome</keyword>
<dbReference type="AlphaFoldDB" id="A0ABD1W839"/>
<dbReference type="EMBL" id="JBFOLJ010000004">
    <property type="protein sequence ID" value="KAL2544595.1"/>
    <property type="molecule type" value="Genomic_DNA"/>
</dbReference>
<evidence type="ECO:0000313" key="1">
    <source>
        <dbReference type="EMBL" id="KAL2544595.1"/>
    </source>
</evidence>
<proteinExistence type="predicted"/>
<sequence>MELIFTDRDTTTYKYPAETANYIDGGQQLSTLMAGNDFQEILRFLPEADDPRSVNSRDIHEYPERHFGNREIGSVGVWFATNSVNSLDKHPMRIQKSKKNLAAMEYSS</sequence>
<organism evidence="1 2">
    <name type="scientific">Forsythia ovata</name>
    <dbReference type="NCBI Taxonomy" id="205694"/>
    <lineage>
        <taxon>Eukaryota</taxon>
        <taxon>Viridiplantae</taxon>
        <taxon>Streptophyta</taxon>
        <taxon>Embryophyta</taxon>
        <taxon>Tracheophyta</taxon>
        <taxon>Spermatophyta</taxon>
        <taxon>Magnoliopsida</taxon>
        <taxon>eudicotyledons</taxon>
        <taxon>Gunneridae</taxon>
        <taxon>Pentapetalae</taxon>
        <taxon>asterids</taxon>
        <taxon>lamiids</taxon>
        <taxon>Lamiales</taxon>
        <taxon>Oleaceae</taxon>
        <taxon>Forsythieae</taxon>
        <taxon>Forsythia</taxon>
    </lineage>
</organism>
<gene>
    <name evidence="1" type="ORF">Fot_13828</name>
</gene>
<evidence type="ECO:0000313" key="2">
    <source>
        <dbReference type="Proteomes" id="UP001604277"/>
    </source>
</evidence>
<dbReference type="Proteomes" id="UP001604277">
    <property type="component" value="Unassembled WGS sequence"/>
</dbReference>
<protein>
    <submittedName>
        <fullName evidence="1">Uncharacterized protein</fullName>
    </submittedName>
</protein>
<name>A0ABD1W839_9LAMI</name>
<comment type="caution">
    <text evidence="1">The sequence shown here is derived from an EMBL/GenBank/DDBJ whole genome shotgun (WGS) entry which is preliminary data.</text>
</comment>